<evidence type="ECO:0000256" key="9">
    <source>
        <dbReference type="PIRSR" id="PIRSR618319-50"/>
    </source>
</evidence>
<dbReference type="EMBL" id="BMQC01000003">
    <property type="protein sequence ID" value="GGK21237.1"/>
    <property type="molecule type" value="Genomic_DNA"/>
</dbReference>
<comment type="similarity">
    <text evidence="7 8">Belongs to the SelA family.</text>
</comment>
<comment type="function">
    <text evidence="8">Converts seryl-tRNA(Sec) to selenocysteinyl-tRNA(Sec) required for selenoprotein biosynthesis.</text>
</comment>
<dbReference type="Gene3D" id="3.90.1150.180">
    <property type="match status" value="1"/>
</dbReference>
<comment type="cofactor">
    <cofactor evidence="1 8 9">
        <name>pyridoxal 5'-phosphate</name>
        <dbReference type="ChEBI" id="CHEBI:597326"/>
    </cofactor>
</comment>
<dbReference type="PANTHER" id="PTHR32328">
    <property type="entry name" value="L-SERYL-TRNA(SEC) SELENIUM TRANSFERASE"/>
    <property type="match status" value="1"/>
</dbReference>
<dbReference type="EC" id="2.9.1.1" evidence="8"/>
<proteinExistence type="inferred from homology"/>
<dbReference type="Pfam" id="PF12390">
    <property type="entry name" value="Se-cys_synth_N"/>
    <property type="match status" value="1"/>
</dbReference>
<dbReference type="InterPro" id="IPR015421">
    <property type="entry name" value="PyrdxlP-dep_Trfase_major"/>
</dbReference>
<keyword evidence="4 8" id="KW-0663">Pyridoxal phosphate</keyword>
<comment type="catalytic activity">
    <reaction evidence="8">
        <text>L-seryl-tRNA(Sec) + selenophosphate + H(+) = L-selenocysteinyl-tRNA(Sec) + phosphate</text>
        <dbReference type="Rhea" id="RHEA:22728"/>
        <dbReference type="Rhea" id="RHEA-COMP:9742"/>
        <dbReference type="Rhea" id="RHEA-COMP:9743"/>
        <dbReference type="ChEBI" id="CHEBI:15378"/>
        <dbReference type="ChEBI" id="CHEBI:16144"/>
        <dbReference type="ChEBI" id="CHEBI:43474"/>
        <dbReference type="ChEBI" id="CHEBI:78533"/>
        <dbReference type="ChEBI" id="CHEBI:78573"/>
        <dbReference type="EC" id="2.9.1.1"/>
    </reaction>
</comment>
<dbReference type="AlphaFoldDB" id="A0A8J3BH99"/>
<dbReference type="RefSeq" id="WP_189113197.1">
    <property type="nucleotide sequence ID" value="NZ_BMQC01000003.1"/>
</dbReference>
<evidence type="ECO:0000256" key="2">
    <source>
        <dbReference type="ARBA" id="ARBA00022490"/>
    </source>
</evidence>
<evidence type="ECO:0000256" key="5">
    <source>
        <dbReference type="ARBA" id="ARBA00022917"/>
    </source>
</evidence>
<evidence type="ECO:0000256" key="8">
    <source>
        <dbReference type="HAMAP-Rule" id="MF_00423"/>
    </source>
</evidence>
<evidence type="ECO:0000256" key="1">
    <source>
        <dbReference type="ARBA" id="ARBA00001933"/>
    </source>
</evidence>
<dbReference type="InterPro" id="IPR004534">
    <property type="entry name" value="SelA_trans"/>
</dbReference>
<keyword evidence="12" id="KW-1185">Reference proteome</keyword>
<dbReference type="GO" id="GO:0005737">
    <property type="term" value="C:cytoplasm"/>
    <property type="evidence" value="ECO:0007669"/>
    <property type="project" value="UniProtKB-SubCell"/>
</dbReference>
<evidence type="ECO:0000313" key="11">
    <source>
        <dbReference type="EMBL" id="GGK21237.1"/>
    </source>
</evidence>
<evidence type="ECO:0000259" key="10">
    <source>
        <dbReference type="Pfam" id="PF12390"/>
    </source>
</evidence>
<dbReference type="GO" id="GO:0004125">
    <property type="term" value="F:L-seryl-tRNA(Sec) selenium transferase activity"/>
    <property type="evidence" value="ECO:0007669"/>
    <property type="project" value="UniProtKB-UniRule"/>
</dbReference>
<dbReference type="HAMAP" id="MF_00423">
    <property type="entry name" value="SelA"/>
    <property type="match status" value="1"/>
</dbReference>
<keyword evidence="6 8" id="KW-0711">Selenium</keyword>
<name>A0A8J3BH99_9ACTN</name>
<evidence type="ECO:0000256" key="7">
    <source>
        <dbReference type="ARBA" id="ARBA00044507"/>
    </source>
</evidence>
<comment type="caution">
    <text evidence="11">The sequence shown here is derived from an EMBL/GenBank/DDBJ whole genome shotgun (WGS) entry which is preliminary data.</text>
</comment>
<sequence length="424" mass="42430">MDRRRRIPRTDTVLADPRLVAAAVRLGRHRVKDAVAAAAALARAGRLDPGDLADAALAALPPAATGLRAVINATGVLVHTNLGRAPLSPAALDAVRLAGRTVDIELDLVDGRRAPRARTAVDALAAAVGGAVGAHVVNNNAAALTLVAAALAGGREILVSRGELVEIGDGFRLPALLAAAGARLREVGTTNRTHLADYAEAVGPDTALILKVHPSNFRLTGFVAEAPVAALATLGPPVVHDIGSGLLVPEPLLPDEPDARTSLRAGAALVTASGDKLLGGPQCGLLLGDPELVGALRRHPLARALRIDKLTAAALEATLTGPEPPVTAALRADLAGLRRRAEAVARAAGGAPAVVDSTATVGGGGAPGVDLPSVALALPAAAAAGLRTGTPAVLGRVAGGRLLLDLRTVDPADDAALAARLAAR</sequence>
<dbReference type="InterPro" id="IPR018319">
    <property type="entry name" value="SelA-like"/>
</dbReference>
<keyword evidence="3 8" id="KW-0808">Transferase</keyword>
<evidence type="ECO:0000256" key="4">
    <source>
        <dbReference type="ARBA" id="ARBA00022898"/>
    </source>
</evidence>
<gene>
    <name evidence="8 11" type="primary">selA</name>
    <name evidence="11" type="ORF">GCM10010124_12180</name>
</gene>
<comment type="pathway">
    <text evidence="8">Aminoacyl-tRNA biosynthesis; selenocysteinyl-tRNA(Sec) biosynthesis; selenocysteinyl-tRNA(Sec) from L-seryl-tRNA(Sec) (bacterial route): step 1/1.</text>
</comment>
<dbReference type="Pfam" id="PF03841">
    <property type="entry name" value="SelA"/>
    <property type="match status" value="1"/>
</dbReference>
<dbReference type="GO" id="GO:0001717">
    <property type="term" value="P:conversion of seryl-tRNAsec to selenocys-tRNAsec"/>
    <property type="evidence" value="ECO:0007669"/>
    <property type="project" value="UniProtKB-UniRule"/>
</dbReference>
<evidence type="ECO:0000256" key="3">
    <source>
        <dbReference type="ARBA" id="ARBA00022679"/>
    </source>
</evidence>
<evidence type="ECO:0000256" key="6">
    <source>
        <dbReference type="ARBA" id="ARBA00023266"/>
    </source>
</evidence>
<keyword evidence="5 8" id="KW-0648">Protein biosynthesis</keyword>
<reference evidence="11" key="1">
    <citation type="journal article" date="2014" name="Int. J. Syst. Evol. Microbiol.">
        <title>Complete genome sequence of Corynebacterium casei LMG S-19264T (=DSM 44701T), isolated from a smear-ripened cheese.</title>
        <authorList>
            <consortium name="US DOE Joint Genome Institute (JGI-PGF)"/>
            <person name="Walter F."/>
            <person name="Albersmeier A."/>
            <person name="Kalinowski J."/>
            <person name="Ruckert C."/>
        </authorList>
    </citation>
    <scope>NUCLEOTIDE SEQUENCE</scope>
    <source>
        <strain evidence="11">JCM 3091</strain>
    </source>
</reference>
<dbReference type="SUPFAM" id="SSF53383">
    <property type="entry name" value="PLP-dependent transferases"/>
    <property type="match status" value="1"/>
</dbReference>
<feature type="domain" description="L-seryl-tRNA selenium transferase N-terminal" evidence="10">
    <location>
        <begin position="4"/>
        <end position="43"/>
    </location>
</feature>
<dbReference type="NCBIfam" id="TIGR00474">
    <property type="entry name" value="selA"/>
    <property type="match status" value="1"/>
</dbReference>
<reference evidence="11" key="2">
    <citation type="submission" date="2020-09" db="EMBL/GenBank/DDBJ databases">
        <authorList>
            <person name="Sun Q."/>
            <person name="Ohkuma M."/>
        </authorList>
    </citation>
    <scope>NUCLEOTIDE SEQUENCE</scope>
    <source>
        <strain evidence="11">JCM 3091</strain>
    </source>
</reference>
<dbReference type="Proteomes" id="UP000662200">
    <property type="component" value="Unassembled WGS sequence"/>
</dbReference>
<accession>A0A8J3BH99</accession>
<dbReference type="InterPro" id="IPR015424">
    <property type="entry name" value="PyrdxlP-dep_Trfase"/>
</dbReference>
<keyword evidence="2 8" id="KW-0963">Cytoplasm</keyword>
<comment type="subcellular location">
    <subcellularLocation>
        <location evidence="8">Cytoplasm</location>
    </subcellularLocation>
</comment>
<evidence type="ECO:0000313" key="12">
    <source>
        <dbReference type="Proteomes" id="UP000662200"/>
    </source>
</evidence>
<protein>
    <recommendedName>
        <fullName evidence="8">L-seryl-tRNA(Sec) selenium transferase</fullName>
        <ecNumber evidence="8">2.9.1.1</ecNumber>
    </recommendedName>
    <alternativeName>
        <fullName evidence="8">Selenocysteine synthase</fullName>
        <shortName evidence="8">Sec synthase</shortName>
    </alternativeName>
    <alternativeName>
        <fullName evidence="8">Selenocysteinyl-tRNA(Sec) synthase</fullName>
    </alternativeName>
</protein>
<dbReference type="InterPro" id="IPR025862">
    <property type="entry name" value="SelA_trans_N_dom"/>
</dbReference>
<dbReference type="PANTHER" id="PTHR32328:SF0">
    <property type="entry name" value="L-SERYL-TRNA(SEC) SELENIUM TRANSFERASE"/>
    <property type="match status" value="1"/>
</dbReference>
<organism evidence="11 12">
    <name type="scientific">Pilimelia terevasa</name>
    <dbReference type="NCBI Taxonomy" id="53372"/>
    <lineage>
        <taxon>Bacteria</taxon>
        <taxon>Bacillati</taxon>
        <taxon>Actinomycetota</taxon>
        <taxon>Actinomycetes</taxon>
        <taxon>Micromonosporales</taxon>
        <taxon>Micromonosporaceae</taxon>
        <taxon>Pilimelia</taxon>
    </lineage>
</organism>
<dbReference type="UniPathway" id="UPA00906">
    <property type="reaction ID" value="UER00896"/>
</dbReference>
<dbReference type="GO" id="GO:0001514">
    <property type="term" value="P:selenocysteine incorporation"/>
    <property type="evidence" value="ECO:0007669"/>
    <property type="project" value="UniProtKB-UniRule"/>
</dbReference>
<feature type="modified residue" description="N6-(pyridoxal phosphate)lysine" evidence="8 9">
    <location>
        <position position="276"/>
    </location>
</feature>
<dbReference type="Gene3D" id="3.40.640.10">
    <property type="entry name" value="Type I PLP-dependent aspartate aminotransferase-like (Major domain)"/>
    <property type="match status" value="1"/>
</dbReference>